<dbReference type="RefSeq" id="WP_002684640.1">
    <property type="nucleotide sequence ID" value="NZ_JH600070.1"/>
</dbReference>
<sequence length="61" mass="6964">MTFYQQVNKPIVFIDESGFAHNMPRRHGYAPIGKLCWGSHRWNAKGRTNAIGALLNSFWGD</sequence>
<proteinExistence type="predicted"/>
<organism evidence="1 2">
    <name type="scientific">Beggiatoa alba B18LD</name>
    <dbReference type="NCBI Taxonomy" id="395493"/>
    <lineage>
        <taxon>Bacteria</taxon>
        <taxon>Pseudomonadati</taxon>
        <taxon>Pseudomonadota</taxon>
        <taxon>Gammaproteobacteria</taxon>
        <taxon>Thiotrichales</taxon>
        <taxon>Thiotrichaceae</taxon>
        <taxon>Beggiatoa</taxon>
    </lineage>
</organism>
<dbReference type="AlphaFoldDB" id="I3CEM4"/>
<keyword evidence="2" id="KW-1185">Reference proteome</keyword>
<evidence type="ECO:0000313" key="1">
    <source>
        <dbReference type="EMBL" id="EIJ42067.1"/>
    </source>
</evidence>
<reference evidence="1 2" key="1">
    <citation type="submission" date="2011-11" db="EMBL/GenBank/DDBJ databases">
        <title>Improved High-Quality Draft sequence of Beggiatoa alba B18lD.</title>
        <authorList>
            <consortium name="US DOE Joint Genome Institute"/>
            <person name="Lucas S."/>
            <person name="Han J."/>
            <person name="Lapidus A."/>
            <person name="Cheng J.-F."/>
            <person name="Goodwin L."/>
            <person name="Pitluck S."/>
            <person name="Peters L."/>
            <person name="Mikhailova N."/>
            <person name="Held B."/>
            <person name="Detter J.C."/>
            <person name="Han C."/>
            <person name="Tapia R."/>
            <person name="Land M."/>
            <person name="Hauser L."/>
            <person name="Kyrpides N."/>
            <person name="Ivanova N."/>
            <person name="Pagani I."/>
            <person name="Samuel K."/>
            <person name="Teske A."/>
            <person name="Mueller J."/>
            <person name="Woyke T."/>
        </authorList>
    </citation>
    <scope>NUCLEOTIDE SEQUENCE [LARGE SCALE GENOMIC DNA]</scope>
    <source>
        <strain evidence="1 2">B18LD</strain>
    </source>
</reference>
<gene>
    <name evidence="1" type="ORF">BegalDRAFT_1165</name>
</gene>
<dbReference type="EMBL" id="JH600070">
    <property type="protein sequence ID" value="EIJ42067.1"/>
    <property type="molecule type" value="Genomic_DNA"/>
</dbReference>
<name>I3CEM4_9GAMM</name>
<dbReference type="STRING" id="395493.BegalDRAFT_1165"/>
<dbReference type="Proteomes" id="UP000005744">
    <property type="component" value="Unassembled WGS sequence"/>
</dbReference>
<evidence type="ECO:0008006" key="3">
    <source>
        <dbReference type="Google" id="ProtNLM"/>
    </source>
</evidence>
<evidence type="ECO:0000313" key="2">
    <source>
        <dbReference type="Proteomes" id="UP000005744"/>
    </source>
</evidence>
<dbReference type="OrthoDB" id="5639505at2"/>
<dbReference type="eggNOG" id="COG3335">
    <property type="taxonomic scope" value="Bacteria"/>
</dbReference>
<accession>I3CEM4</accession>
<protein>
    <recommendedName>
        <fullName evidence="3">Tc1-like transposase DDE domain-containing protein</fullName>
    </recommendedName>
</protein>
<dbReference type="HOGENOM" id="CLU_2913157_0_0_6"/>